<protein>
    <submittedName>
        <fullName evidence="10">QacE family quaternary ammonium compound efflux SMR transporter</fullName>
    </submittedName>
</protein>
<evidence type="ECO:0000256" key="8">
    <source>
        <dbReference type="RuleBase" id="RU003942"/>
    </source>
</evidence>
<evidence type="ECO:0000256" key="2">
    <source>
        <dbReference type="ARBA" id="ARBA00022448"/>
    </source>
</evidence>
<keyword evidence="5 9" id="KW-1133">Transmembrane helix</keyword>
<dbReference type="AlphaFoldDB" id="A0A3D8I2P4"/>
<evidence type="ECO:0000313" key="10">
    <source>
        <dbReference type="EMBL" id="RDU59399.1"/>
    </source>
</evidence>
<evidence type="ECO:0000256" key="4">
    <source>
        <dbReference type="ARBA" id="ARBA00022692"/>
    </source>
</evidence>
<evidence type="ECO:0000256" key="5">
    <source>
        <dbReference type="ARBA" id="ARBA00022989"/>
    </source>
</evidence>
<dbReference type="Gene3D" id="1.10.3730.20">
    <property type="match status" value="1"/>
</dbReference>
<dbReference type="PANTHER" id="PTHR30561">
    <property type="entry name" value="SMR FAMILY PROTON-DEPENDENT DRUG EFFLUX TRANSPORTER SUGE"/>
    <property type="match status" value="1"/>
</dbReference>
<evidence type="ECO:0000256" key="6">
    <source>
        <dbReference type="ARBA" id="ARBA00023136"/>
    </source>
</evidence>
<comment type="caution">
    <text evidence="10">The sequence shown here is derived from an EMBL/GenBank/DDBJ whole genome shotgun (WGS) entry which is preliminary data.</text>
</comment>
<evidence type="ECO:0000256" key="3">
    <source>
        <dbReference type="ARBA" id="ARBA00022475"/>
    </source>
</evidence>
<feature type="transmembrane region" description="Helical" evidence="9">
    <location>
        <begin position="57"/>
        <end position="78"/>
    </location>
</feature>
<evidence type="ECO:0000313" key="11">
    <source>
        <dbReference type="Proteomes" id="UP000256599"/>
    </source>
</evidence>
<dbReference type="GO" id="GO:0031460">
    <property type="term" value="P:glycine betaine transport"/>
    <property type="evidence" value="ECO:0007669"/>
    <property type="project" value="TreeGrafter"/>
</dbReference>
<dbReference type="RefSeq" id="WP_104700285.1">
    <property type="nucleotide sequence ID" value="NZ_FZPP01000023.1"/>
</dbReference>
<dbReference type="Proteomes" id="UP000256599">
    <property type="component" value="Unassembled WGS sequence"/>
</dbReference>
<dbReference type="Pfam" id="PF00893">
    <property type="entry name" value="Multi_Drug_Res"/>
    <property type="match status" value="1"/>
</dbReference>
<dbReference type="InterPro" id="IPR045324">
    <property type="entry name" value="Small_multidrug_res"/>
</dbReference>
<gene>
    <name evidence="10" type="ORF">CQA63_06885</name>
</gene>
<evidence type="ECO:0000256" key="9">
    <source>
        <dbReference type="SAM" id="Phobius"/>
    </source>
</evidence>
<organism evidence="10 11">
    <name type="scientific">Helicobacter marmotae</name>
    <dbReference type="NCBI Taxonomy" id="152490"/>
    <lineage>
        <taxon>Bacteria</taxon>
        <taxon>Pseudomonadati</taxon>
        <taxon>Campylobacterota</taxon>
        <taxon>Epsilonproteobacteria</taxon>
        <taxon>Campylobacterales</taxon>
        <taxon>Helicobacteraceae</taxon>
        <taxon>Helicobacter</taxon>
    </lineage>
</organism>
<feature type="transmembrane region" description="Helical" evidence="9">
    <location>
        <begin position="31"/>
        <end position="50"/>
    </location>
</feature>
<proteinExistence type="inferred from homology"/>
<name>A0A3D8I2P4_9HELI</name>
<dbReference type="InterPro" id="IPR000390">
    <property type="entry name" value="Small_drug/metabolite_transptr"/>
</dbReference>
<keyword evidence="2" id="KW-0813">Transport</keyword>
<accession>A0A3D8I2P4</accession>
<dbReference type="GO" id="GO:0005886">
    <property type="term" value="C:plasma membrane"/>
    <property type="evidence" value="ECO:0007669"/>
    <property type="project" value="UniProtKB-SubCell"/>
</dbReference>
<feature type="transmembrane region" description="Helical" evidence="9">
    <location>
        <begin position="84"/>
        <end position="102"/>
    </location>
</feature>
<evidence type="ECO:0000256" key="7">
    <source>
        <dbReference type="ARBA" id="ARBA00038032"/>
    </source>
</evidence>
<reference evidence="10 11" key="1">
    <citation type="submission" date="2018-04" db="EMBL/GenBank/DDBJ databases">
        <title>Novel Campyloabacter and Helicobacter Species and Strains.</title>
        <authorList>
            <person name="Mannion A.J."/>
            <person name="Shen Z."/>
            <person name="Fox J.G."/>
        </authorList>
    </citation>
    <scope>NUCLEOTIDE SEQUENCE [LARGE SCALE GENOMIC DNA]</scope>
    <source>
        <strain evidence="10 11">MIT 98-6070</strain>
    </source>
</reference>
<dbReference type="GO" id="GO:0015199">
    <property type="term" value="F:amino-acid betaine transmembrane transporter activity"/>
    <property type="evidence" value="ECO:0007669"/>
    <property type="project" value="TreeGrafter"/>
</dbReference>
<dbReference type="InterPro" id="IPR037185">
    <property type="entry name" value="EmrE-like"/>
</dbReference>
<comment type="similarity">
    <text evidence="7 8">Belongs to the drug/metabolite transporter (DMT) superfamily. Small multidrug resistance (SMR) (TC 2.A.7.1) family.</text>
</comment>
<dbReference type="OrthoDB" id="5465142at2"/>
<sequence>MALSLVVLAAFFDIGANLLLKKSQGFTHKGYTLACIVMVCVAFTLLALGIEVIPLSVAYTTWGAVGIIGTTLGGYVFLKEKLSFIGYLGIAMVICGVVLLHIES</sequence>
<dbReference type="GO" id="GO:0015220">
    <property type="term" value="F:choline transmembrane transporter activity"/>
    <property type="evidence" value="ECO:0007669"/>
    <property type="project" value="TreeGrafter"/>
</dbReference>
<comment type="subcellular location">
    <subcellularLocation>
        <location evidence="1 8">Cell membrane</location>
        <topology evidence="1 8">Multi-pass membrane protein</topology>
    </subcellularLocation>
</comment>
<dbReference type="PANTHER" id="PTHR30561:SF1">
    <property type="entry name" value="MULTIDRUG TRANSPORTER EMRE"/>
    <property type="match status" value="1"/>
</dbReference>
<keyword evidence="3" id="KW-1003">Cell membrane</keyword>
<evidence type="ECO:0000256" key="1">
    <source>
        <dbReference type="ARBA" id="ARBA00004651"/>
    </source>
</evidence>
<dbReference type="SUPFAM" id="SSF103481">
    <property type="entry name" value="Multidrug resistance efflux transporter EmrE"/>
    <property type="match status" value="1"/>
</dbReference>
<dbReference type="GO" id="GO:0015297">
    <property type="term" value="F:antiporter activity"/>
    <property type="evidence" value="ECO:0007669"/>
    <property type="project" value="TreeGrafter"/>
</dbReference>
<keyword evidence="6 9" id="KW-0472">Membrane</keyword>
<keyword evidence="4 8" id="KW-0812">Transmembrane</keyword>
<dbReference type="EMBL" id="NXLR01000013">
    <property type="protein sequence ID" value="RDU59399.1"/>
    <property type="molecule type" value="Genomic_DNA"/>
</dbReference>
<keyword evidence="11" id="KW-1185">Reference proteome</keyword>